<accession>A0ACB8XIW1</accession>
<evidence type="ECO:0000313" key="2">
    <source>
        <dbReference type="Proteomes" id="UP001055879"/>
    </source>
</evidence>
<protein>
    <submittedName>
        <fullName evidence="1">Uncharacterized protein</fullName>
    </submittedName>
</protein>
<gene>
    <name evidence="1" type="ORF">L6452_42682</name>
</gene>
<proteinExistence type="predicted"/>
<organism evidence="1 2">
    <name type="scientific">Arctium lappa</name>
    <name type="common">Greater burdock</name>
    <name type="synonym">Lappa major</name>
    <dbReference type="NCBI Taxonomy" id="4217"/>
    <lineage>
        <taxon>Eukaryota</taxon>
        <taxon>Viridiplantae</taxon>
        <taxon>Streptophyta</taxon>
        <taxon>Embryophyta</taxon>
        <taxon>Tracheophyta</taxon>
        <taxon>Spermatophyta</taxon>
        <taxon>Magnoliopsida</taxon>
        <taxon>eudicotyledons</taxon>
        <taxon>Gunneridae</taxon>
        <taxon>Pentapetalae</taxon>
        <taxon>asterids</taxon>
        <taxon>campanulids</taxon>
        <taxon>Asterales</taxon>
        <taxon>Asteraceae</taxon>
        <taxon>Carduoideae</taxon>
        <taxon>Cardueae</taxon>
        <taxon>Arctiinae</taxon>
        <taxon>Arctium</taxon>
    </lineage>
</organism>
<name>A0ACB8XIW1_ARCLA</name>
<dbReference type="EMBL" id="CM042063">
    <property type="protein sequence ID" value="KAI3667616.1"/>
    <property type="molecule type" value="Genomic_DNA"/>
</dbReference>
<dbReference type="Proteomes" id="UP001055879">
    <property type="component" value="Linkage Group LG17"/>
</dbReference>
<keyword evidence="2" id="KW-1185">Reference proteome</keyword>
<reference evidence="2" key="1">
    <citation type="journal article" date="2022" name="Mol. Ecol. Resour.">
        <title>The genomes of chicory, endive, great burdock and yacon provide insights into Asteraceae palaeo-polyploidization history and plant inulin production.</title>
        <authorList>
            <person name="Fan W."/>
            <person name="Wang S."/>
            <person name="Wang H."/>
            <person name="Wang A."/>
            <person name="Jiang F."/>
            <person name="Liu H."/>
            <person name="Zhao H."/>
            <person name="Xu D."/>
            <person name="Zhang Y."/>
        </authorList>
    </citation>
    <scope>NUCLEOTIDE SEQUENCE [LARGE SCALE GENOMIC DNA]</scope>
    <source>
        <strain evidence="2">cv. Niubang</strain>
    </source>
</reference>
<sequence length="90" mass="10261">MTLQVRFKPKYALVSSLQVLHHQFLWVHKGMISSVSLFNFTVSSKVSPSSISLFLQRFGFLCLLTKGLLRGSCRSKRREQRKKQGAIGSF</sequence>
<evidence type="ECO:0000313" key="1">
    <source>
        <dbReference type="EMBL" id="KAI3667616.1"/>
    </source>
</evidence>
<reference evidence="1 2" key="2">
    <citation type="journal article" date="2022" name="Mol. Ecol. Resour.">
        <title>The genomes of chicory, endive, great burdock and yacon provide insights into Asteraceae paleo-polyploidization history and plant inulin production.</title>
        <authorList>
            <person name="Fan W."/>
            <person name="Wang S."/>
            <person name="Wang H."/>
            <person name="Wang A."/>
            <person name="Jiang F."/>
            <person name="Liu H."/>
            <person name="Zhao H."/>
            <person name="Xu D."/>
            <person name="Zhang Y."/>
        </authorList>
    </citation>
    <scope>NUCLEOTIDE SEQUENCE [LARGE SCALE GENOMIC DNA]</scope>
    <source>
        <strain evidence="2">cv. Niubang</strain>
    </source>
</reference>
<comment type="caution">
    <text evidence="1">The sequence shown here is derived from an EMBL/GenBank/DDBJ whole genome shotgun (WGS) entry which is preliminary data.</text>
</comment>